<dbReference type="Proteomes" id="UP000825729">
    <property type="component" value="Unassembled WGS sequence"/>
</dbReference>
<keyword evidence="3" id="KW-1185">Reference proteome</keyword>
<feature type="region of interest" description="Disordered" evidence="1">
    <location>
        <begin position="1"/>
        <end position="61"/>
    </location>
</feature>
<name>A0AAV7E547_ARIFI</name>
<evidence type="ECO:0000256" key="1">
    <source>
        <dbReference type="SAM" id="MobiDB-lite"/>
    </source>
</evidence>
<comment type="caution">
    <text evidence="2">The sequence shown here is derived from an EMBL/GenBank/DDBJ whole genome shotgun (WGS) entry which is preliminary data.</text>
</comment>
<evidence type="ECO:0000313" key="2">
    <source>
        <dbReference type="EMBL" id="KAG9443914.1"/>
    </source>
</evidence>
<organism evidence="2 3">
    <name type="scientific">Aristolochia fimbriata</name>
    <name type="common">White veined hardy Dutchman's pipe vine</name>
    <dbReference type="NCBI Taxonomy" id="158543"/>
    <lineage>
        <taxon>Eukaryota</taxon>
        <taxon>Viridiplantae</taxon>
        <taxon>Streptophyta</taxon>
        <taxon>Embryophyta</taxon>
        <taxon>Tracheophyta</taxon>
        <taxon>Spermatophyta</taxon>
        <taxon>Magnoliopsida</taxon>
        <taxon>Magnoliidae</taxon>
        <taxon>Piperales</taxon>
        <taxon>Aristolochiaceae</taxon>
        <taxon>Aristolochia</taxon>
    </lineage>
</organism>
<proteinExistence type="predicted"/>
<accession>A0AAV7E547</accession>
<protein>
    <submittedName>
        <fullName evidence="2">Uncharacterized protein</fullName>
    </submittedName>
</protein>
<dbReference type="AlphaFoldDB" id="A0AAV7E547"/>
<dbReference type="EMBL" id="JAINDJ010000006">
    <property type="protein sequence ID" value="KAG9443914.1"/>
    <property type="molecule type" value="Genomic_DNA"/>
</dbReference>
<reference evidence="2 3" key="1">
    <citation type="submission" date="2021-07" db="EMBL/GenBank/DDBJ databases">
        <title>The Aristolochia fimbriata genome: insights into angiosperm evolution, floral development and chemical biosynthesis.</title>
        <authorList>
            <person name="Jiao Y."/>
        </authorList>
    </citation>
    <scope>NUCLEOTIDE SEQUENCE [LARGE SCALE GENOMIC DNA]</scope>
    <source>
        <strain evidence="2">IBCAS-2021</strain>
        <tissue evidence="2">Leaf</tissue>
    </source>
</reference>
<gene>
    <name evidence="2" type="ORF">H6P81_015254</name>
</gene>
<sequence>MDGASGHISIHRGKSLPPGFPPLRCKLKAEGVDQKGRPCGVGRQKMKEAGMEGEASENGGERVLVVKGRHSDEIFT</sequence>
<feature type="compositionally biased region" description="Basic and acidic residues" evidence="1">
    <location>
        <begin position="27"/>
        <end position="36"/>
    </location>
</feature>
<evidence type="ECO:0000313" key="3">
    <source>
        <dbReference type="Proteomes" id="UP000825729"/>
    </source>
</evidence>